<dbReference type="InterPro" id="IPR029058">
    <property type="entry name" value="AB_hydrolase_fold"/>
</dbReference>
<comment type="caution">
    <text evidence="7">The sequence shown here is derived from an EMBL/GenBank/DDBJ whole genome shotgun (WGS) entry which is preliminary data.</text>
</comment>
<dbReference type="Pfam" id="PF00561">
    <property type="entry name" value="Abhydrolase_1"/>
    <property type="match status" value="1"/>
</dbReference>
<reference evidence="7 8" key="1">
    <citation type="submission" date="2018-03" db="EMBL/GenBank/DDBJ databases">
        <title>Genomic Encyclopedia of Archaeal and Bacterial Type Strains, Phase II (KMG-II): from individual species to whole genera.</title>
        <authorList>
            <person name="Goeker M."/>
        </authorList>
    </citation>
    <scope>NUCLEOTIDE SEQUENCE [LARGE SCALE GENOMIC DNA]</scope>
    <source>
        <strain evidence="7 8">DSM 45601</strain>
    </source>
</reference>
<gene>
    <name evidence="7" type="ORF">CLV72_105221</name>
</gene>
<dbReference type="EMBL" id="PVZC01000005">
    <property type="protein sequence ID" value="PRX97871.1"/>
    <property type="molecule type" value="Genomic_DNA"/>
</dbReference>
<dbReference type="InterPro" id="IPR000073">
    <property type="entry name" value="AB_hydrolase_1"/>
</dbReference>
<evidence type="ECO:0000256" key="2">
    <source>
        <dbReference type="ARBA" id="ARBA00022729"/>
    </source>
</evidence>
<feature type="chain" id="PRO_5038662609" evidence="4">
    <location>
        <begin position="25"/>
        <end position="506"/>
    </location>
</feature>
<dbReference type="SUPFAM" id="SSF53474">
    <property type="entry name" value="alpha/beta-Hydrolases"/>
    <property type="match status" value="1"/>
</dbReference>
<dbReference type="InterPro" id="IPR013595">
    <property type="entry name" value="Pept_S33_TAP-like_C"/>
</dbReference>
<dbReference type="PANTHER" id="PTHR43248:SF29">
    <property type="entry name" value="TRIPEPTIDYL AMINOPEPTIDASE"/>
    <property type="match status" value="1"/>
</dbReference>
<dbReference type="AlphaFoldDB" id="A0A2T0Q266"/>
<dbReference type="InterPro" id="IPR051601">
    <property type="entry name" value="Serine_prot/Carboxylest_S33"/>
</dbReference>
<organism evidence="7 8">
    <name type="scientific">Allonocardiopsis opalescens</name>
    <dbReference type="NCBI Taxonomy" id="1144618"/>
    <lineage>
        <taxon>Bacteria</taxon>
        <taxon>Bacillati</taxon>
        <taxon>Actinomycetota</taxon>
        <taxon>Actinomycetes</taxon>
        <taxon>Streptosporangiales</taxon>
        <taxon>Allonocardiopsis</taxon>
    </lineage>
</organism>
<evidence type="ECO:0000259" key="5">
    <source>
        <dbReference type="Pfam" id="PF00561"/>
    </source>
</evidence>
<protein>
    <submittedName>
        <fullName evidence="7">Tripeptidyl-peptidase B</fullName>
    </submittedName>
</protein>
<comment type="similarity">
    <text evidence="1">Belongs to the peptidase S33 family.</text>
</comment>
<evidence type="ECO:0000256" key="3">
    <source>
        <dbReference type="ARBA" id="ARBA00022801"/>
    </source>
</evidence>
<evidence type="ECO:0000259" key="6">
    <source>
        <dbReference type="Pfam" id="PF08386"/>
    </source>
</evidence>
<dbReference type="RefSeq" id="WP_245930286.1">
    <property type="nucleotide sequence ID" value="NZ_PVZC01000005.1"/>
</dbReference>
<feature type="domain" description="Peptidase S33 tripeptidyl aminopeptidase-like C-terminal" evidence="6">
    <location>
        <begin position="401"/>
        <end position="503"/>
    </location>
</feature>
<evidence type="ECO:0000313" key="8">
    <source>
        <dbReference type="Proteomes" id="UP000237846"/>
    </source>
</evidence>
<feature type="domain" description="AB hydrolase-1" evidence="5">
    <location>
        <begin position="96"/>
        <end position="277"/>
    </location>
</feature>
<name>A0A2T0Q266_9ACTN</name>
<dbReference type="GO" id="GO:0016787">
    <property type="term" value="F:hydrolase activity"/>
    <property type="evidence" value="ECO:0007669"/>
    <property type="project" value="UniProtKB-KW"/>
</dbReference>
<keyword evidence="3" id="KW-0378">Hydrolase</keyword>
<accession>A0A2T0Q266</accession>
<dbReference type="Gene3D" id="3.40.50.1820">
    <property type="entry name" value="alpha/beta hydrolase"/>
    <property type="match status" value="1"/>
</dbReference>
<evidence type="ECO:0000313" key="7">
    <source>
        <dbReference type="EMBL" id="PRX97871.1"/>
    </source>
</evidence>
<dbReference type="PANTHER" id="PTHR43248">
    <property type="entry name" value="2-SUCCINYL-6-HYDROXY-2,4-CYCLOHEXADIENE-1-CARBOXYLATE SYNTHASE"/>
    <property type="match status" value="1"/>
</dbReference>
<dbReference type="Proteomes" id="UP000237846">
    <property type="component" value="Unassembled WGS sequence"/>
</dbReference>
<dbReference type="PROSITE" id="PS51257">
    <property type="entry name" value="PROKAR_LIPOPROTEIN"/>
    <property type="match status" value="1"/>
</dbReference>
<sequence length="506" mass="53257">MRPAAPAAALLALAMLAACSSANGSEPEASASDLLGGTPELAEFYGQELAWEDCGDGFQCATFEVPMDYEAPDGDRVEIAVNRLPAAEPSERIGSLVLNPGGPGGSGIEYAAAARLVTSAGLQQRFDIVGFDPRGVGQSTPLSCMSADEMDEVFFESDGGDEMAELEADSRAFAEACEANAGPLLGHVGTDDVARDLDVLRALLGDEQLSYMGASYGTYIGAYYAELFPDRARALVLDGAVDPQLDALEVAIEQAEGFETAFDAYAATCVVKDDCPLGTGVTVEEARANLTELVESVEGEDLENNKAGGEPIDSEVVLEGVLAALYSPDSWTQLNQGLTDVAEEGNGTRMQALVDALYEREDEEAYTNSTSMLYAVNCLDYPTPRETDAFEEAAEEAEEAAPLFGADVVWGSLPCAYWPVEGPAEPPVLTGAGAAPILVVGTTRDSATPYVWAEALAEQLESGVLLTRDGDGHTGYMMGDSCIDQVVDTYLIDLEVPSESTVCWGG</sequence>
<evidence type="ECO:0000256" key="1">
    <source>
        <dbReference type="ARBA" id="ARBA00010088"/>
    </source>
</evidence>
<keyword evidence="2 4" id="KW-0732">Signal</keyword>
<evidence type="ECO:0000256" key="4">
    <source>
        <dbReference type="SAM" id="SignalP"/>
    </source>
</evidence>
<proteinExistence type="inferred from homology"/>
<feature type="signal peptide" evidence="4">
    <location>
        <begin position="1"/>
        <end position="24"/>
    </location>
</feature>
<keyword evidence="8" id="KW-1185">Reference proteome</keyword>
<dbReference type="Pfam" id="PF08386">
    <property type="entry name" value="Abhydrolase_4"/>
    <property type="match status" value="1"/>
</dbReference>